<dbReference type="InterPro" id="IPR040079">
    <property type="entry name" value="Glutathione_S-Trfase"/>
</dbReference>
<dbReference type="InterPro" id="IPR010987">
    <property type="entry name" value="Glutathione-S-Trfase_C-like"/>
</dbReference>
<feature type="domain" description="GST C-terminal" evidence="8">
    <location>
        <begin position="89"/>
        <end position="206"/>
    </location>
</feature>
<keyword evidence="10" id="KW-1185">Reference proteome</keyword>
<dbReference type="GO" id="GO:0042178">
    <property type="term" value="P:xenobiotic catabolic process"/>
    <property type="evidence" value="ECO:0007669"/>
    <property type="project" value="UniProtKB-ARBA"/>
</dbReference>
<dbReference type="SFLD" id="SFLDS00019">
    <property type="entry name" value="Glutathione_Transferase_(cytos"/>
    <property type="match status" value="1"/>
</dbReference>
<evidence type="ECO:0000313" key="10">
    <source>
        <dbReference type="Proteomes" id="UP001151699"/>
    </source>
</evidence>
<dbReference type="PANTHER" id="PTHR11571">
    <property type="entry name" value="GLUTATHIONE S-TRANSFERASE"/>
    <property type="match status" value="1"/>
</dbReference>
<dbReference type="OrthoDB" id="414243at2759"/>
<comment type="subunit">
    <text evidence="3">Homodimer.</text>
</comment>
<dbReference type="Gene3D" id="1.20.1050.10">
    <property type="match status" value="1"/>
</dbReference>
<dbReference type="EC" id="2.5.1.18" evidence="4"/>
<evidence type="ECO:0000256" key="1">
    <source>
        <dbReference type="ARBA" id="ARBA00003701"/>
    </source>
</evidence>
<dbReference type="Pfam" id="PF14497">
    <property type="entry name" value="GST_C_3"/>
    <property type="match status" value="1"/>
</dbReference>
<dbReference type="AlphaFoldDB" id="A0A9Q0N0I2"/>
<dbReference type="InterPro" id="IPR050213">
    <property type="entry name" value="GST_superfamily"/>
</dbReference>
<keyword evidence="5" id="KW-0808">Transferase</keyword>
<dbReference type="SUPFAM" id="SSF47616">
    <property type="entry name" value="GST C-terminal domain-like"/>
    <property type="match status" value="1"/>
</dbReference>
<dbReference type="EMBL" id="WJQU01000002">
    <property type="protein sequence ID" value="KAJ6641348.1"/>
    <property type="molecule type" value="Genomic_DNA"/>
</dbReference>
<comment type="similarity">
    <text evidence="2">Belongs to the GST superfamily. Mu family.</text>
</comment>
<organism evidence="9 10">
    <name type="scientific">Pseudolycoriella hygida</name>
    <dbReference type="NCBI Taxonomy" id="35572"/>
    <lineage>
        <taxon>Eukaryota</taxon>
        <taxon>Metazoa</taxon>
        <taxon>Ecdysozoa</taxon>
        <taxon>Arthropoda</taxon>
        <taxon>Hexapoda</taxon>
        <taxon>Insecta</taxon>
        <taxon>Pterygota</taxon>
        <taxon>Neoptera</taxon>
        <taxon>Endopterygota</taxon>
        <taxon>Diptera</taxon>
        <taxon>Nematocera</taxon>
        <taxon>Sciaroidea</taxon>
        <taxon>Sciaridae</taxon>
        <taxon>Pseudolycoriella</taxon>
    </lineage>
</organism>
<dbReference type="InterPro" id="IPR036249">
    <property type="entry name" value="Thioredoxin-like_sf"/>
</dbReference>
<dbReference type="InterPro" id="IPR036282">
    <property type="entry name" value="Glutathione-S-Trfase_C_sf"/>
</dbReference>
<dbReference type="InterPro" id="IPR004045">
    <property type="entry name" value="Glutathione_S-Trfase_N"/>
</dbReference>
<evidence type="ECO:0000313" key="9">
    <source>
        <dbReference type="EMBL" id="KAJ6641348.1"/>
    </source>
</evidence>
<dbReference type="GO" id="GO:0004364">
    <property type="term" value="F:glutathione transferase activity"/>
    <property type="evidence" value="ECO:0007669"/>
    <property type="project" value="UniProtKB-EC"/>
</dbReference>
<feature type="non-terminal residue" evidence="9">
    <location>
        <position position="216"/>
    </location>
</feature>
<name>A0A9Q0N0I2_9DIPT</name>
<dbReference type="GO" id="GO:0006749">
    <property type="term" value="P:glutathione metabolic process"/>
    <property type="evidence" value="ECO:0007669"/>
    <property type="project" value="TreeGrafter"/>
</dbReference>
<proteinExistence type="inferred from homology"/>
<gene>
    <name evidence="9" type="primary">GSTM1_0</name>
    <name evidence="9" type="ORF">Bhyg_06284</name>
</gene>
<evidence type="ECO:0000256" key="5">
    <source>
        <dbReference type="ARBA" id="ARBA00022679"/>
    </source>
</evidence>
<evidence type="ECO:0000259" key="8">
    <source>
        <dbReference type="PROSITE" id="PS50405"/>
    </source>
</evidence>
<comment type="function">
    <text evidence="1">Conjugation of reduced glutathione to a wide number of exogenous and endogenous hydrophobic electrophiles.</text>
</comment>
<evidence type="ECO:0000256" key="2">
    <source>
        <dbReference type="ARBA" id="ARBA00005861"/>
    </source>
</evidence>
<evidence type="ECO:0000256" key="6">
    <source>
        <dbReference type="ARBA" id="ARBA00047960"/>
    </source>
</evidence>
<feature type="domain" description="GST N-terminal" evidence="7">
    <location>
        <begin position="1"/>
        <end position="83"/>
    </location>
</feature>
<dbReference type="Proteomes" id="UP001151699">
    <property type="component" value="Chromosome B"/>
</dbReference>
<dbReference type="PROSITE" id="PS50404">
    <property type="entry name" value="GST_NTER"/>
    <property type="match status" value="1"/>
</dbReference>
<sequence length="216" mass="25178">MAPTLGYWSIRGIGNVIKFLLQYLEIDYNEKVYNVNEINEWFDEKFKLGLDFPNLPYYIDGDVKLSESKVIAKYIVRVVDAQARLYPKSLELQLKADIVENVAFNVLYGLLFSCWRDTEEVREGNVERQLSLIKQLSEFLGSNKWILGEELSFVDFWLYEALYAQRQYNPSVLDPYDNLRKLMTNFETLPAIAKYMSSSEFIKTPCNAPQANRPIP</sequence>
<dbReference type="Pfam" id="PF02798">
    <property type="entry name" value="GST_N"/>
    <property type="match status" value="1"/>
</dbReference>
<dbReference type="PANTHER" id="PTHR11571:SF222">
    <property type="entry name" value="GLUTATHIONE TRANSFERASE"/>
    <property type="match status" value="1"/>
</dbReference>
<reference evidence="9" key="1">
    <citation type="submission" date="2022-07" db="EMBL/GenBank/DDBJ databases">
        <authorList>
            <person name="Trinca V."/>
            <person name="Uliana J.V.C."/>
            <person name="Torres T.T."/>
            <person name="Ward R.J."/>
            <person name="Monesi N."/>
        </authorList>
    </citation>
    <scope>NUCLEOTIDE SEQUENCE</scope>
    <source>
        <strain evidence="9">HSMRA1968</strain>
        <tissue evidence="9">Whole embryos</tissue>
    </source>
</reference>
<dbReference type="SUPFAM" id="SSF52833">
    <property type="entry name" value="Thioredoxin-like"/>
    <property type="match status" value="1"/>
</dbReference>
<dbReference type="Gene3D" id="3.40.30.10">
    <property type="entry name" value="Glutaredoxin"/>
    <property type="match status" value="1"/>
</dbReference>
<dbReference type="InterPro" id="IPR004046">
    <property type="entry name" value="GST_C"/>
</dbReference>
<evidence type="ECO:0000259" key="7">
    <source>
        <dbReference type="PROSITE" id="PS50404"/>
    </source>
</evidence>
<protein>
    <recommendedName>
        <fullName evidence="4">glutathione transferase</fullName>
        <ecNumber evidence="4">2.5.1.18</ecNumber>
    </recommendedName>
</protein>
<evidence type="ECO:0000256" key="4">
    <source>
        <dbReference type="ARBA" id="ARBA00012452"/>
    </source>
</evidence>
<dbReference type="FunFam" id="1.20.1050.10:FF:000101">
    <property type="entry name" value="Glutathione S-transferase Mu 4"/>
    <property type="match status" value="1"/>
</dbReference>
<dbReference type="PROSITE" id="PS50405">
    <property type="entry name" value="GST_CTER"/>
    <property type="match status" value="1"/>
</dbReference>
<evidence type="ECO:0000256" key="3">
    <source>
        <dbReference type="ARBA" id="ARBA00011738"/>
    </source>
</evidence>
<accession>A0A9Q0N0I2</accession>
<comment type="catalytic activity">
    <reaction evidence="6">
        <text>RX + glutathione = an S-substituted glutathione + a halide anion + H(+)</text>
        <dbReference type="Rhea" id="RHEA:16437"/>
        <dbReference type="ChEBI" id="CHEBI:15378"/>
        <dbReference type="ChEBI" id="CHEBI:16042"/>
        <dbReference type="ChEBI" id="CHEBI:17792"/>
        <dbReference type="ChEBI" id="CHEBI:57925"/>
        <dbReference type="ChEBI" id="CHEBI:90779"/>
        <dbReference type="EC" id="2.5.1.18"/>
    </reaction>
</comment>
<comment type="caution">
    <text evidence="9">The sequence shown here is derived from an EMBL/GenBank/DDBJ whole genome shotgun (WGS) entry which is preliminary data.</text>
</comment>